<keyword evidence="3" id="KW-1185">Reference proteome</keyword>
<dbReference type="AlphaFoldDB" id="A0A9P0JUA6"/>
<organism evidence="2 3">
    <name type="scientific">Acanthoscelides obtectus</name>
    <name type="common">Bean weevil</name>
    <name type="synonym">Bruchus obtectus</name>
    <dbReference type="NCBI Taxonomy" id="200917"/>
    <lineage>
        <taxon>Eukaryota</taxon>
        <taxon>Metazoa</taxon>
        <taxon>Ecdysozoa</taxon>
        <taxon>Arthropoda</taxon>
        <taxon>Hexapoda</taxon>
        <taxon>Insecta</taxon>
        <taxon>Pterygota</taxon>
        <taxon>Neoptera</taxon>
        <taxon>Endopterygota</taxon>
        <taxon>Coleoptera</taxon>
        <taxon>Polyphaga</taxon>
        <taxon>Cucujiformia</taxon>
        <taxon>Chrysomeloidea</taxon>
        <taxon>Chrysomelidae</taxon>
        <taxon>Bruchinae</taxon>
        <taxon>Bruchini</taxon>
        <taxon>Acanthoscelides</taxon>
    </lineage>
</organism>
<reference evidence="2" key="1">
    <citation type="submission" date="2022-03" db="EMBL/GenBank/DDBJ databases">
        <authorList>
            <person name="Sayadi A."/>
        </authorList>
    </citation>
    <scope>NUCLEOTIDE SEQUENCE</scope>
</reference>
<name>A0A9P0JUA6_ACAOB</name>
<evidence type="ECO:0000313" key="3">
    <source>
        <dbReference type="Proteomes" id="UP001152888"/>
    </source>
</evidence>
<evidence type="ECO:0000256" key="1">
    <source>
        <dbReference type="SAM" id="MobiDB-lite"/>
    </source>
</evidence>
<feature type="region of interest" description="Disordered" evidence="1">
    <location>
        <begin position="44"/>
        <end position="102"/>
    </location>
</feature>
<sequence length="102" mass="11325">MAGDTDLGLSQTDKKCELCCDSIRKSSTSANRSPSENCQFEYFEDSDDSCRDPDFIPSDHTSDEEIESVSLSASVAYETEMNSPREANERTATKTPQRKATK</sequence>
<comment type="caution">
    <text evidence="2">The sequence shown here is derived from an EMBL/GenBank/DDBJ whole genome shotgun (WGS) entry which is preliminary data.</text>
</comment>
<accession>A0A9P0JUA6</accession>
<protein>
    <submittedName>
        <fullName evidence="2">Uncharacterized protein</fullName>
    </submittedName>
</protein>
<dbReference type="OrthoDB" id="10031689at2759"/>
<evidence type="ECO:0000313" key="2">
    <source>
        <dbReference type="EMBL" id="CAH1960945.1"/>
    </source>
</evidence>
<proteinExistence type="predicted"/>
<dbReference type="EMBL" id="CAKOFQ010006691">
    <property type="protein sequence ID" value="CAH1960945.1"/>
    <property type="molecule type" value="Genomic_DNA"/>
</dbReference>
<gene>
    <name evidence="2" type="ORF">ACAOBT_LOCUS3895</name>
</gene>
<dbReference type="Proteomes" id="UP001152888">
    <property type="component" value="Unassembled WGS sequence"/>
</dbReference>